<accession>A0A8S9ZIX4</accession>
<feature type="signal peptide" evidence="2">
    <location>
        <begin position="1"/>
        <end position="23"/>
    </location>
</feature>
<gene>
    <name evidence="3" type="ORF">Mgra_00007284</name>
</gene>
<keyword evidence="4" id="KW-1185">Reference proteome</keyword>
<keyword evidence="2" id="KW-0732">Signal</keyword>
<evidence type="ECO:0000313" key="4">
    <source>
        <dbReference type="Proteomes" id="UP000605970"/>
    </source>
</evidence>
<organism evidence="3 4">
    <name type="scientific">Meloidogyne graminicola</name>
    <dbReference type="NCBI Taxonomy" id="189291"/>
    <lineage>
        <taxon>Eukaryota</taxon>
        <taxon>Metazoa</taxon>
        <taxon>Ecdysozoa</taxon>
        <taxon>Nematoda</taxon>
        <taxon>Chromadorea</taxon>
        <taxon>Rhabditida</taxon>
        <taxon>Tylenchina</taxon>
        <taxon>Tylenchomorpha</taxon>
        <taxon>Tylenchoidea</taxon>
        <taxon>Meloidogynidae</taxon>
        <taxon>Meloidogyninae</taxon>
        <taxon>Meloidogyne</taxon>
    </lineage>
</organism>
<feature type="coiled-coil region" evidence="1">
    <location>
        <begin position="275"/>
        <end position="330"/>
    </location>
</feature>
<dbReference type="EMBL" id="JABEBT010000079">
    <property type="protein sequence ID" value="KAF7633305.1"/>
    <property type="molecule type" value="Genomic_DNA"/>
</dbReference>
<keyword evidence="1" id="KW-0175">Coiled coil</keyword>
<dbReference type="Proteomes" id="UP000605970">
    <property type="component" value="Unassembled WGS sequence"/>
</dbReference>
<dbReference type="OrthoDB" id="5910610at2759"/>
<evidence type="ECO:0000256" key="2">
    <source>
        <dbReference type="SAM" id="SignalP"/>
    </source>
</evidence>
<comment type="caution">
    <text evidence="3">The sequence shown here is derived from an EMBL/GenBank/DDBJ whole genome shotgun (WGS) entry which is preliminary data.</text>
</comment>
<dbReference type="AlphaFoldDB" id="A0A8S9ZIX4"/>
<evidence type="ECO:0000313" key="3">
    <source>
        <dbReference type="EMBL" id="KAF7633305.1"/>
    </source>
</evidence>
<protein>
    <submittedName>
        <fullName evidence="3">Uncharacterized protein</fullName>
    </submittedName>
</protein>
<evidence type="ECO:0000256" key="1">
    <source>
        <dbReference type="SAM" id="Coils"/>
    </source>
</evidence>
<name>A0A8S9ZIX4_9BILA</name>
<proteinExistence type="predicted"/>
<feature type="chain" id="PRO_5035916406" evidence="2">
    <location>
        <begin position="24"/>
        <end position="526"/>
    </location>
</feature>
<sequence>MRKMASIILFMFIIFMMIFTTNNELMVEKYKNIVEKYEKIYAQFPNPMPVYLNLFPCPNCDERCANDPQFTCNYSCSLLEDYTNGLVIDHIYPNNIDQRIEDEVTWKLNKNKSVNWSDFAIYVEYAYSRIEEYHKEVCPALEKKNFTCKFYNQYYPVCTNDFKPFEQGMEEFCTLAEKCYKKEKNWIYLEQCTNSVPIIVSPLDINSSYIWVISNFHNKGNLAKYFGMPCVNGRLKEDIEAKTRIGLINSAIALARTTQNKETNEKLFDKLNEIYALRNEDLRKQELKNKKLENNNLALKTNVDKLQTEVNQLKKGAEKFDKDVKELKEDDKKKGNEIKEIKGVLETVAQNLSEVAEWRKIINFQVCKMQKDMEIDSHCSYDPNFSGDDAEVMANKIFTMMWVKKAVAFAAAIPEAGGPIATLLDYYATIWTKLIEKTCRDTFKAGSKWNFGLKGKAIITKKDKAKALDFLTKLNNEFQHKSAESLQLFDVVVAETIYWGMKGILSKMVEVDLPENYYVKCDWTEN</sequence>
<reference evidence="3" key="1">
    <citation type="journal article" date="2020" name="Ecol. Evol.">
        <title>Genome structure and content of the rice root-knot nematode (Meloidogyne graminicola).</title>
        <authorList>
            <person name="Phan N.T."/>
            <person name="Danchin E.G.J."/>
            <person name="Klopp C."/>
            <person name="Perfus-Barbeoch L."/>
            <person name="Kozlowski D.K."/>
            <person name="Koutsovoulos G.D."/>
            <person name="Lopez-Roques C."/>
            <person name="Bouchez O."/>
            <person name="Zahm M."/>
            <person name="Besnard G."/>
            <person name="Bellafiore S."/>
        </authorList>
    </citation>
    <scope>NUCLEOTIDE SEQUENCE</scope>
    <source>
        <strain evidence="3">VN-18</strain>
    </source>
</reference>